<evidence type="ECO:0000256" key="2">
    <source>
        <dbReference type="ARBA" id="ARBA00010199"/>
    </source>
</evidence>
<feature type="transmembrane region" description="Helical" evidence="6">
    <location>
        <begin position="185"/>
        <end position="203"/>
    </location>
</feature>
<dbReference type="InterPro" id="IPR002528">
    <property type="entry name" value="MATE_fam"/>
</dbReference>
<feature type="transmembrane region" description="Helical" evidence="6">
    <location>
        <begin position="370"/>
        <end position="390"/>
    </location>
</feature>
<organism evidence="7 8">
    <name type="scientific">Ascoidea rubescens DSM 1968</name>
    <dbReference type="NCBI Taxonomy" id="1344418"/>
    <lineage>
        <taxon>Eukaryota</taxon>
        <taxon>Fungi</taxon>
        <taxon>Dikarya</taxon>
        <taxon>Ascomycota</taxon>
        <taxon>Saccharomycotina</taxon>
        <taxon>Saccharomycetes</taxon>
        <taxon>Ascoideaceae</taxon>
        <taxon>Ascoidea</taxon>
    </lineage>
</organism>
<evidence type="ECO:0000256" key="4">
    <source>
        <dbReference type="ARBA" id="ARBA00022989"/>
    </source>
</evidence>
<dbReference type="InParanoid" id="A0A1D2VH83"/>
<dbReference type="STRING" id="1344418.A0A1D2VH83"/>
<evidence type="ECO:0000313" key="8">
    <source>
        <dbReference type="Proteomes" id="UP000095038"/>
    </source>
</evidence>
<keyword evidence="5 6" id="KW-0472">Membrane</keyword>
<dbReference type="NCBIfam" id="TIGR00797">
    <property type="entry name" value="matE"/>
    <property type="match status" value="1"/>
</dbReference>
<keyword evidence="3 6" id="KW-0812">Transmembrane</keyword>
<dbReference type="InterPro" id="IPR045069">
    <property type="entry name" value="MATE_euk"/>
</dbReference>
<dbReference type="GO" id="GO:0042910">
    <property type="term" value="F:xenobiotic transmembrane transporter activity"/>
    <property type="evidence" value="ECO:0007669"/>
    <property type="project" value="InterPro"/>
</dbReference>
<feature type="transmembrane region" description="Helical" evidence="6">
    <location>
        <begin position="470"/>
        <end position="491"/>
    </location>
</feature>
<feature type="transmembrane region" description="Helical" evidence="6">
    <location>
        <begin position="294"/>
        <end position="315"/>
    </location>
</feature>
<evidence type="ECO:0000256" key="5">
    <source>
        <dbReference type="ARBA" id="ARBA00023136"/>
    </source>
</evidence>
<dbReference type="GO" id="GO:1990961">
    <property type="term" value="P:xenobiotic detoxification by transmembrane export across the plasma membrane"/>
    <property type="evidence" value="ECO:0007669"/>
    <property type="project" value="InterPro"/>
</dbReference>
<dbReference type="Proteomes" id="UP000095038">
    <property type="component" value="Unassembled WGS sequence"/>
</dbReference>
<dbReference type="PANTHER" id="PTHR11206">
    <property type="entry name" value="MULTIDRUG RESISTANCE PROTEIN"/>
    <property type="match status" value="1"/>
</dbReference>
<evidence type="ECO:0000256" key="6">
    <source>
        <dbReference type="SAM" id="Phobius"/>
    </source>
</evidence>
<dbReference type="OrthoDB" id="2126698at2759"/>
<keyword evidence="8" id="KW-1185">Reference proteome</keyword>
<reference evidence="8" key="1">
    <citation type="submission" date="2016-05" db="EMBL/GenBank/DDBJ databases">
        <title>Comparative genomics of biotechnologically important yeasts.</title>
        <authorList>
            <consortium name="DOE Joint Genome Institute"/>
            <person name="Riley R."/>
            <person name="Haridas S."/>
            <person name="Wolfe K.H."/>
            <person name="Lopes M.R."/>
            <person name="Hittinger C.T."/>
            <person name="Goker M."/>
            <person name="Salamov A."/>
            <person name="Wisecaver J."/>
            <person name="Long T.M."/>
            <person name="Aerts A.L."/>
            <person name="Barry K."/>
            <person name="Choi C."/>
            <person name="Clum A."/>
            <person name="Coughlan A.Y."/>
            <person name="Deshpande S."/>
            <person name="Douglass A.P."/>
            <person name="Hanson S.J."/>
            <person name="Klenk H.-P."/>
            <person name="Labutti K."/>
            <person name="Lapidus A."/>
            <person name="Lindquist E."/>
            <person name="Lipzen A."/>
            <person name="Meier-Kolthoff J.P."/>
            <person name="Ohm R.A."/>
            <person name="Otillar R.P."/>
            <person name="Pangilinan J."/>
            <person name="Peng Y."/>
            <person name="Rokas A."/>
            <person name="Rosa C.A."/>
            <person name="Scheuner C."/>
            <person name="Sibirny A.A."/>
            <person name="Slot J.C."/>
            <person name="Stielow J.B."/>
            <person name="Sun H."/>
            <person name="Kurtzman C.P."/>
            <person name="Blackwell M."/>
            <person name="Grigoriev I.V."/>
            <person name="Jeffries T.W."/>
        </authorList>
    </citation>
    <scope>NUCLEOTIDE SEQUENCE [LARGE SCALE GENOMIC DNA]</scope>
    <source>
        <strain evidence="8">DSM 1968</strain>
    </source>
</reference>
<dbReference type="CDD" id="cd13132">
    <property type="entry name" value="MATE_eukaryotic"/>
    <property type="match status" value="1"/>
</dbReference>
<feature type="transmembrane region" description="Helical" evidence="6">
    <location>
        <begin position="143"/>
        <end position="165"/>
    </location>
</feature>
<proteinExistence type="inferred from homology"/>
<dbReference type="GO" id="GO:0016020">
    <property type="term" value="C:membrane"/>
    <property type="evidence" value="ECO:0007669"/>
    <property type="project" value="UniProtKB-SubCell"/>
</dbReference>
<gene>
    <name evidence="7" type="ORF">ASCRUDRAFT_75716</name>
</gene>
<dbReference type="Pfam" id="PF01554">
    <property type="entry name" value="MatE"/>
    <property type="match status" value="2"/>
</dbReference>
<protein>
    <submittedName>
        <fullName evidence="7">MATE efflux family protein</fullName>
    </submittedName>
</protein>
<accession>A0A1D2VH83</accession>
<dbReference type="AlphaFoldDB" id="A0A1D2VH83"/>
<comment type="similarity">
    <text evidence="2">Belongs to the multi antimicrobial extrusion (MATE) (TC 2.A.66.1) family.</text>
</comment>
<evidence type="ECO:0000256" key="1">
    <source>
        <dbReference type="ARBA" id="ARBA00004141"/>
    </source>
</evidence>
<dbReference type="RefSeq" id="XP_020047266.1">
    <property type="nucleotide sequence ID" value="XM_020193186.1"/>
</dbReference>
<dbReference type="FunCoup" id="A0A1D2VH83">
    <property type="interactions" value="125"/>
</dbReference>
<sequence length="516" mass="56268">MSSSNVNESKSLLKQSSTTNIVRVIDYGAAPNESDASHSWGNSNDDDNLLLSPDFKTTPTNELKFISENSFPLVITFFLQNSFHIASIFSVGHLDKVKLASVTLGAMTANITAFSIIEGLATCLDTLCSQAYGSKSYNLVGIYFQRVTALILTILSVIIVLWFLFAEKTLAFLINDAELAHLASNYLKVISLGIPGYILFEAGKRFLQCQGIFHASTYILFVCAPSNAIMNYLFVWNSHIGIGYLGAPLAVAINYWLMPIGLLIYIVSTKNKINPLKCWNGINIEQAFKGWSRFYSLAIAGLLMVFSEFMAFEVITLGSAYLGITALAASSVISSIATLVYQIPLAISIAASTRIANFLGSNLPRHAETAAKFTLCFGLAAELVTSFVLFTFKSPIAKSFTSDPDVIKELIHVLPTIASIQLFDGSNCLTAGILRGQGLQHIGSRTNVIGYYIVGLPIGFVLAFKTSLGLQGIWCGMGISLLFNGLVQYYFAVFKADWPRLADMAKERTDAENLHL</sequence>
<dbReference type="EMBL" id="KV454480">
    <property type="protein sequence ID" value="ODV60959.1"/>
    <property type="molecule type" value="Genomic_DNA"/>
</dbReference>
<evidence type="ECO:0000256" key="3">
    <source>
        <dbReference type="ARBA" id="ARBA00022692"/>
    </source>
</evidence>
<keyword evidence="4 6" id="KW-1133">Transmembrane helix</keyword>
<dbReference type="GeneID" id="30966822"/>
<feature type="transmembrane region" description="Helical" evidence="6">
    <location>
        <begin position="242"/>
        <end position="267"/>
    </location>
</feature>
<feature type="transmembrane region" description="Helical" evidence="6">
    <location>
        <begin position="321"/>
        <end position="349"/>
    </location>
</feature>
<dbReference type="GO" id="GO:0015297">
    <property type="term" value="F:antiporter activity"/>
    <property type="evidence" value="ECO:0007669"/>
    <property type="project" value="InterPro"/>
</dbReference>
<name>A0A1D2VH83_9ASCO</name>
<evidence type="ECO:0000313" key="7">
    <source>
        <dbReference type="EMBL" id="ODV60959.1"/>
    </source>
</evidence>
<comment type="subcellular location">
    <subcellularLocation>
        <location evidence="1">Membrane</location>
        <topology evidence="1">Multi-pass membrane protein</topology>
    </subcellularLocation>
</comment>
<feature type="transmembrane region" description="Helical" evidence="6">
    <location>
        <begin position="446"/>
        <end position="464"/>
    </location>
</feature>
<feature type="transmembrane region" description="Helical" evidence="6">
    <location>
        <begin position="215"/>
        <end position="236"/>
    </location>
</feature>